<dbReference type="EMBL" id="HACA01003380">
    <property type="protein sequence ID" value="CDW20741.1"/>
    <property type="molecule type" value="Transcribed_RNA"/>
</dbReference>
<comment type="subunit">
    <text evidence="6">Heterodimer of SAE1 and UBA2/SAE2. The heterodimer corresponds to the two domains that are encoded on a single polypeptide chain in ubiquitin-activating enzyme E1. Interacts with UBE2I.</text>
</comment>
<evidence type="ECO:0000259" key="9">
    <source>
        <dbReference type="Pfam" id="PF00899"/>
    </source>
</evidence>
<comment type="similarity">
    <text evidence="3">Belongs to the ubiquitin-activating E1 family.</text>
</comment>
<reference evidence="10" key="1">
    <citation type="submission" date="2014-05" db="EMBL/GenBank/DDBJ databases">
        <authorList>
            <person name="Chronopoulou M."/>
        </authorList>
    </citation>
    <scope>NUCLEOTIDE SEQUENCE</scope>
    <source>
        <tissue evidence="10">Whole organism</tissue>
    </source>
</reference>
<comment type="subcellular location">
    <subcellularLocation>
        <location evidence="1">Nucleus</location>
    </subcellularLocation>
</comment>
<dbReference type="PRINTS" id="PR01849">
    <property type="entry name" value="UBIQUITINACT"/>
</dbReference>
<dbReference type="GO" id="GO:0016925">
    <property type="term" value="P:protein sumoylation"/>
    <property type="evidence" value="ECO:0007669"/>
    <property type="project" value="TreeGrafter"/>
</dbReference>
<dbReference type="OMA" id="EFFGQFD"/>
<keyword evidence="4" id="KW-0833">Ubl conjugation pathway</keyword>
<dbReference type="PANTHER" id="PTHR10953">
    <property type="entry name" value="UBIQUITIN-ACTIVATING ENZYME E1"/>
    <property type="match status" value="1"/>
</dbReference>
<evidence type="ECO:0000256" key="1">
    <source>
        <dbReference type="ARBA" id="ARBA00004123"/>
    </source>
</evidence>
<keyword evidence="5" id="KW-0539">Nucleus</keyword>
<dbReference type="InterPro" id="IPR045886">
    <property type="entry name" value="ThiF/MoeB/HesA"/>
</dbReference>
<dbReference type="AlphaFoldDB" id="A0A0K2T5K1"/>
<proteinExistence type="inferred from homology"/>
<name>A0A0K2T5K1_LEPSM</name>
<dbReference type="OrthoDB" id="412647at2759"/>
<dbReference type="GO" id="GO:0031510">
    <property type="term" value="C:SUMO activating enzyme complex"/>
    <property type="evidence" value="ECO:0007669"/>
    <property type="project" value="TreeGrafter"/>
</dbReference>
<organism evidence="10">
    <name type="scientific">Lepeophtheirus salmonis</name>
    <name type="common">Salmon louse</name>
    <name type="synonym">Caligus salmonis</name>
    <dbReference type="NCBI Taxonomy" id="72036"/>
    <lineage>
        <taxon>Eukaryota</taxon>
        <taxon>Metazoa</taxon>
        <taxon>Ecdysozoa</taxon>
        <taxon>Arthropoda</taxon>
        <taxon>Crustacea</taxon>
        <taxon>Multicrustacea</taxon>
        <taxon>Hexanauplia</taxon>
        <taxon>Copepoda</taxon>
        <taxon>Siphonostomatoida</taxon>
        <taxon>Caligidae</taxon>
        <taxon>Lepeophtheirus</taxon>
    </lineage>
</organism>
<dbReference type="FunFam" id="3.40.50.720:FF:000744">
    <property type="entry name" value="Smt3 activating enzyme 1"/>
    <property type="match status" value="1"/>
</dbReference>
<evidence type="ECO:0000256" key="4">
    <source>
        <dbReference type="ARBA" id="ARBA00022786"/>
    </source>
</evidence>
<evidence type="ECO:0000256" key="5">
    <source>
        <dbReference type="ARBA" id="ARBA00023242"/>
    </source>
</evidence>
<evidence type="ECO:0000256" key="2">
    <source>
        <dbReference type="ARBA" id="ARBA00004718"/>
    </source>
</evidence>
<dbReference type="SUPFAM" id="SSF69572">
    <property type="entry name" value="Activating enzymes of the ubiquitin-like proteins"/>
    <property type="match status" value="1"/>
</dbReference>
<dbReference type="Gene3D" id="3.40.50.720">
    <property type="entry name" value="NAD(P)-binding Rossmann-like Domain"/>
    <property type="match status" value="1"/>
</dbReference>
<feature type="domain" description="THIF-type NAD/FAD binding fold" evidence="9">
    <location>
        <begin position="15"/>
        <end position="333"/>
    </location>
</feature>
<evidence type="ECO:0000256" key="6">
    <source>
        <dbReference type="ARBA" id="ARBA00026003"/>
    </source>
</evidence>
<sequence>MSGSMEITEAEAQLYDRQIRLWGLDAQKRLRNARVLVIGMSGLGTEVSKNIVLAGVKSLIMIDPENVCAKDAASQFLAPRDKMGFNRAEASRERLQQLNSMVEVRAESGKVEDKSDDYFRDFDIVCATGLVLSEYMRINEACRARNVKFFCGDVTGFFGYCFADLMKHEFVVETPAKNVECVDLVQKKLETDKNNDSNDEDNMIMVKNELEFVTLRSAMKTNFKAPGIKLKRMDPGFFILRVVQDLYTNHGSLPLPEKKSEHIPLLHKIRDKITRDYDLPEGKIPETIIPMLFGELAPVSAIVGGVLAQEMIKVISNKDFPIENFFLYNPLNSRGVVECLKG</sequence>
<evidence type="ECO:0000256" key="3">
    <source>
        <dbReference type="ARBA" id="ARBA00005673"/>
    </source>
</evidence>
<protein>
    <recommendedName>
        <fullName evidence="7">SUMO-activating enzyme subunit 1</fullName>
    </recommendedName>
    <alternativeName>
        <fullName evidence="8">Ubiquitin-like 1-activating enzyme E1A</fullName>
    </alternativeName>
</protein>
<dbReference type="GO" id="GO:0019948">
    <property type="term" value="F:SUMO activating enzyme activity"/>
    <property type="evidence" value="ECO:0007669"/>
    <property type="project" value="TreeGrafter"/>
</dbReference>
<accession>A0A0K2T5K1</accession>
<dbReference type="GO" id="GO:0005737">
    <property type="term" value="C:cytoplasm"/>
    <property type="evidence" value="ECO:0007669"/>
    <property type="project" value="TreeGrafter"/>
</dbReference>
<dbReference type="InterPro" id="IPR035985">
    <property type="entry name" value="Ubiquitin-activating_enz"/>
</dbReference>
<evidence type="ECO:0000313" key="10">
    <source>
        <dbReference type="EMBL" id="CDW20741.1"/>
    </source>
</evidence>
<dbReference type="Pfam" id="PF00899">
    <property type="entry name" value="ThiF"/>
    <property type="match status" value="1"/>
</dbReference>
<dbReference type="PANTHER" id="PTHR10953:SF162">
    <property type="entry name" value="SUMO-ACTIVATING ENZYME SUBUNIT 1"/>
    <property type="match status" value="1"/>
</dbReference>
<dbReference type="InterPro" id="IPR000011">
    <property type="entry name" value="UBQ/SUMO-activ_enz_E1-like"/>
</dbReference>
<evidence type="ECO:0000256" key="8">
    <source>
        <dbReference type="ARBA" id="ARBA00044354"/>
    </source>
</evidence>
<dbReference type="InterPro" id="IPR000594">
    <property type="entry name" value="ThiF_NAD_FAD-bd"/>
</dbReference>
<comment type="pathway">
    <text evidence="2">Protein modification; protein sumoylation.</text>
</comment>
<evidence type="ECO:0000256" key="7">
    <source>
        <dbReference type="ARBA" id="ARBA00044187"/>
    </source>
</evidence>